<comment type="caution">
    <text evidence="3">The sequence shown here is derived from an EMBL/GenBank/DDBJ whole genome shotgun (WGS) entry which is preliminary data.</text>
</comment>
<proteinExistence type="predicted"/>
<evidence type="ECO:0000256" key="1">
    <source>
        <dbReference type="ARBA" id="ARBA00023251"/>
    </source>
</evidence>
<reference evidence="3 4" key="1">
    <citation type="submission" date="2016-03" db="EMBL/GenBank/DDBJ databases">
        <title>Fine-scale spatial genetic structure of a fungal parasite of coffee scale insects.</title>
        <authorList>
            <person name="Jackson D."/>
            <person name="Zemenick K.A."/>
            <person name="Malloure B."/>
            <person name="Quandt C.A."/>
            <person name="James T.Y."/>
        </authorList>
    </citation>
    <scope>NUCLEOTIDE SEQUENCE [LARGE SCALE GENOMIC DNA]</scope>
    <source>
        <strain evidence="3 4">UM487</strain>
    </source>
</reference>
<evidence type="ECO:0000313" key="3">
    <source>
        <dbReference type="EMBL" id="OAQ98355.1"/>
    </source>
</evidence>
<dbReference type="GO" id="GO:0046677">
    <property type="term" value="P:response to antibiotic"/>
    <property type="evidence" value="ECO:0007669"/>
    <property type="project" value="UniProtKB-KW"/>
</dbReference>
<dbReference type="Pfam" id="PF19581">
    <property type="entry name" value="Glyoxalase_7"/>
    <property type="match status" value="1"/>
</dbReference>
<keyword evidence="1" id="KW-0046">Antibiotic resistance</keyword>
<dbReference type="EMBL" id="LUKN01002902">
    <property type="protein sequence ID" value="OAQ98355.1"/>
    <property type="molecule type" value="Genomic_DNA"/>
</dbReference>
<protein>
    <submittedName>
        <fullName evidence="3">Uncharacterized protein</fullName>
    </submittedName>
</protein>
<dbReference type="AlphaFoldDB" id="A0A179I6P4"/>
<dbReference type="Proteomes" id="UP000243081">
    <property type="component" value="Unassembled WGS sequence"/>
</dbReference>
<dbReference type="OrthoDB" id="4235865at2759"/>
<evidence type="ECO:0000256" key="2">
    <source>
        <dbReference type="SAM" id="MobiDB-lite"/>
    </source>
</evidence>
<name>A0A179I6P4_CORDF</name>
<accession>A0A179I6P4</accession>
<evidence type="ECO:0000313" key="4">
    <source>
        <dbReference type="Proteomes" id="UP000243081"/>
    </source>
</evidence>
<dbReference type="InterPro" id="IPR000335">
    <property type="entry name" value="Bleomycin-R"/>
</dbReference>
<keyword evidence="4" id="KW-1185">Reference proteome</keyword>
<sequence length="111" mass="12030">MSRGGPRPAPQRAPTGDGSPGAQRVRGGRRSSSSTPELGAREYAYMRPAIEDGPAPGSKELRVTDPFGNRIAFLQRGGGEIKTPSRASRESTSYIYPSQANREGMYIFVTW</sequence>
<feature type="region of interest" description="Disordered" evidence="2">
    <location>
        <begin position="1"/>
        <end position="63"/>
    </location>
</feature>
<organism evidence="3 4">
    <name type="scientific">Cordyceps confragosa</name>
    <name type="common">Lecanicillium lecanii</name>
    <dbReference type="NCBI Taxonomy" id="2714763"/>
    <lineage>
        <taxon>Eukaryota</taxon>
        <taxon>Fungi</taxon>
        <taxon>Dikarya</taxon>
        <taxon>Ascomycota</taxon>
        <taxon>Pezizomycotina</taxon>
        <taxon>Sordariomycetes</taxon>
        <taxon>Hypocreomycetidae</taxon>
        <taxon>Hypocreales</taxon>
        <taxon>Cordycipitaceae</taxon>
        <taxon>Akanthomyces</taxon>
    </lineage>
</organism>
<feature type="compositionally biased region" description="Low complexity" evidence="2">
    <location>
        <begin position="1"/>
        <end position="14"/>
    </location>
</feature>
<gene>
    <name evidence="3" type="ORF">LLEC1_04969</name>
</gene>